<gene>
    <name evidence="2" type="ORF">GCM10007387_21610</name>
</gene>
<evidence type="ECO:0000256" key="1">
    <source>
        <dbReference type="SAM" id="MobiDB-lite"/>
    </source>
</evidence>
<proteinExistence type="predicted"/>
<reference evidence="2" key="1">
    <citation type="journal article" date="2014" name="Int. J. Syst. Evol. Microbiol.">
        <title>Complete genome sequence of Corynebacterium casei LMG S-19264T (=DSM 44701T), isolated from a smear-ripened cheese.</title>
        <authorList>
            <consortium name="US DOE Joint Genome Institute (JGI-PGF)"/>
            <person name="Walter F."/>
            <person name="Albersmeier A."/>
            <person name="Kalinowski J."/>
            <person name="Ruckert C."/>
        </authorList>
    </citation>
    <scope>NUCLEOTIDE SEQUENCE</scope>
    <source>
        <strain evidence="2">KCTC 12343</strain>
    </source>
</reference>
<dbReference type="EMBL" id="BMWV01000004">
    <property type="protein sequence ID" value="GGY39272.1"/>
    <property type="molecule type" value="Genomic_DNA"/>
</dbReference>
<organism evidence="2 3">
    <name type="scientific">Pseudoduganella albidiflava</name>
    <dbReference type="NCBI Taxonomy" id="321983"/>
    <lineage>
        <taxon>Bacteria</taxon>
        <taxon>Pseudomonadati</taxon>
        <taxon>Pseudomonadota</taxon>
        <taxon>Betaproteobacteria</taxon>
        <taxon>Burkholderiales</taxon>
        <taxon>Oxalobacteraceae</taxon>
        <taxon>Telluria group</taxon>
        <taxon>Pseudoduganella</taxon>
    </lineage>
</organism>
<dbReference type="AlphaFoldDB" id="A0AA87XSG6"/>
<accession>A0AA87XSG6</accession>
<comment type="caution">
    <text evidence="2">The sequence shown here is derived from an EMBL/GenBank/DDBJ whole genome shotgun (WGS) entry which is preliminary data.</text>
</comment>
<dbReference type="Proteomes" id="UP000628442">
    <property type="component" value="Unassembled WGS sequence"/>
</dbReference>
<evidence type="ECO:0000313" key="3">
    <source>
        <dbReference type="Proteomes" id="UP000628442"/>
    </source>
</evidence>
<reference evidence="2" key="2">
    <citation type="submission" date="2022-12" db="EMBL/GenBank/DDBJ databases">
        <authorList>
            <person name="Sun Q."/>
            <person name="Kim S."/>
        </authorList>
    </citation>
    <scope>NUCLEOTIDE SEQUENCE</scope>
    <source>
        <strain evidence="2">KCTC 12343</strain>
    </source>
</reference>
<protein>
    <submittedName>
        <fullName evidence="2">Uncharacterized protein</fullName>
    </submittedName>
</protein>
<feature type="region of interest" description="Disordered" evidence="1">
    <location>
        <begin position="75"/>
        <end position="95"/>
    </location>
</feature>
<sequence>MLSKARATGLKMSTIRAAACAGKRAAARFRAIRGGPASTRNGRETGRIVDNPDAIVAPKQAPRAPKRCITMAERRRRGVPGPSVAALLRGRSGRR</sequence>
<name>A0AA87XSG6_9BURK</name>
<evidence type="ECO:0000313" key="2">
    <source>
        <dbReference type="EMBL" id="GGY39272.1"/>
    </source>
</evidence>